<dbReference type="EMBL" id="SSTD01008722">
    <property type="protein sequence ID" value="TYK15014.1"/>
    <property type="molecule type" value="Genomic_DNA"/>
</dbReference>
<dbReference type="AlphaFoldDB" id="A0A5D3CVQ3"/>
<organism evidence="1 2">
    <name type="scientific">Cucumis melo var. makuwa</name>
    <name type="common">Oriental melon</name>
    <dbReference type="NCBI Taxonomy" id="1194695"/>
    <lineage>
        <taxon>Eukaryota</taxon>
        <taxon>Viridiplantae</taxon>
        <taxon>Streptophyta</taxon>
        <taxon>Embryophyta</taxon>
        <taxon>Tracheophyta</taxon>
        <taxon>Spermatophyta</taxon>
        <taxon>Magnoliopsida</taxon>
        <taxon>eudicotyledons</taxon>
        <taxon>Gunneridae</taxon>
        <taxon>Pentapetalae</taxon>
        <taxon>rosids</taxon>
        <taxon>fabids</taxon>
        <taxon>Cucurbitales</taxon>
        <taxon>Cucurbitaceae</taxon>
        <taxon>Benincaseae</taxon>
        <taxon>Cucumis</taxon>
    </lineage>
</organism>
<protein>
    <recommendedName>
        <fullName evidence="3">Retrotransposon Copia-like N-terminal domain-containing protein</fullName>
    </recommendedName>
</protein>
<proteinExistence type="predicted"/>
<reference evidence="1 2" key="1">
    <citation type="submission" date="2019-08" db="EMBL/GenBank/DDBJ databases">
        <title>Draft genome sequences of two oriental melons (Cucumis melo L. var makuwa).</title>
        <authorList>
            <person name="Kwon S.-Y."/>
        </authorList>
    </citation>
    <scope>NUCLEOTIDE SEQUENCE [LARGE SCALE GENOMIC DNA]</scope>
    <source>
        <strain evidence="2">cv. Chang Bougi</strain>
        <tissue evidence="1">Leaf</tissue>
    </source>
</reference>
<evidence type="ECO:0008006" key="3">
    <source>
        <dbReference type="Google" id="ProtNLM"/>
    </source>
</evidence>
<name>A0A5D3CVQ3_CUCMM</name>
<comment type="caution">
    <text evidence="1">The sequence shown here is derived from an EMBL/GenBank/DDBJ whole genome shotgun (WGS) entry which is preliminary data.</text>
</comment>
<evidence type="ECO:0000313" key="2">
    <source>
        <dbReference type="Proteomes" id="UP000321947"/>
    </source>
</evidence>
<sequence>MADTKSTTTQVVDSRALANSPTVQITTIQLNGEDFFHWSQSVRMYIRGKGENGYITREKTTLSPTDPSFVALDVKDSRRPKAGKIVKDGCIFKFLIFLNVEFHEASNQSNKTHQKSRVSSHTKPRHTCETCWKLHGKLANWRSSKEGERNSHQHASNASFDQSLRETIGHVKMIHLYYFDEPSVSHKVAQGLSCVSSPSAKETIMLWNCRLEHPNFFYLKFPAISKLKKPRDNPKIVEILLENFQVFDPMLGQKFTIGLLNKEGRSCLVEGRGSALFLVGKTEQPMED</sequence>
<accession>A0A5D3CVQ3</accession>
<evidence type="ECO:0000313" key="1">
    <source>
        <dbReference type="EMBL" id="TYK15014.1"/>
    </source>
</evidence>
<dbReference type="Proteomes" id="UP000321947">
    <property type="component" value="Unassembled WGS sequence"/>
</dbReference>
<gene>
    <name evidence="1" type="ORF">E5676_scaffold45G00480</name>
</gene>